<accession>A0A2T3IK06</accession>
<organism evidence="1 2">
    <name type="scientific">Photobacterium aquimaris</name>
    <dbReference type="NCBI Taxonomy" id="512643"/>
    <lineage>
        <taxon>Bacteria</taxon>
        <taxon>Pseudomonadati</taxon>
        <taxon>Pseudomonadota</taxon>
        <taxon>Gammaproteobacteria</taxon>
        <taxon>Vibrionales</taxon>
        <taxon>Vibrionaceae</taxon>
        <taxon>Photobacterium</taxon>
    </lineage>
</organism>
<dbReference type="AlphaFoldDB" id="A0A2T3IK06"/>
<evidence type="ECO:0000313" key="1">
    <source>
        <dbReference type="EMBL" id="PSU28678.1"/>
    </source>
</evidence>
<evidence type="ECO:0000313" key="2">
    <source>
        <dbReference type="Proteomes" id="UP000240254"/>
    </source>
</evidence>
<proteinExistence type="predicted"/>
<gene>
    <name evidence="1" type="ORF">CTM88_11710</name>
</gene>
<reference evidence="1 2" key="1">
    <citation type="submission" date="2018-03" db="EMBL/GenBank/DDBJ databases">
        <title>Whole genome sequencing of Histamine producing bacteria.</title>
        <authorList>
            <person name="Butler K."/>
        </authorList>
    </citation>
    <scope>NUCLEOTIDE SEQUENCE [LARGE SCALE GENOMIC DNA]</scope>
    <source>
        <strain evidence="1 2">BS2</strain>
    </source>
</reference>
<name>A0A2T3IK06_9GAMM</name>
<comment type="caution">
    <text evidence="1">The sequence shown here is derived from an EMBL/GenBank/DDBJ whole genome shotgun (WGS) entry which is preliminary data.</text>
</comment>
<protein>
    <submittedName>
        <fullName evidence="1">Uncharacterized protein</fullName>
    </submittedName>
</protein>
<dbReference type="Proteomes" id="UP000240254">
    <property type="component" value="Unassembled WGS sequence"/>
</dbReference>
<sequence length="59" mass="6820">MKPQLIPAVFLILAFIYQHRKAIIDDVNISVKFSFVIAFIHATFRSQMDLTINDGQYGY</sequence>
<dbReference type="EMBL" id="PYMK01000011">
    <property type="protein sequence ID" value="PSU28678.1"/>
    <property type="molecule type" value="Genomic_DNA"/>
</dbReference>